<sequence>MFKWPIQRCRQLHPASLVEEPQAWLATFAFVHSSPSQPICLPLRQHHIISSISQPLRFQRPLTTVQSDHLRIALYDQPTKYRRTAVPSTCQSPPCSSTSTPTLLVSVPVKCPKTLSKRP</sequence>
<dbReference type="GeneID" id="77807094"/>
<reference evidence="1" key="1">
    <citation type="submission" date="2022-10" db="EMBL/GenBank/DDBJ databases">
        <title>Puccinia triticina Genome sequencing and assembly.</title>
        <authorList>
            <person name="Li C."/>
        </authorList>
    </citation>
    <scope>NUCLEOTIDE SEQUENCE</scope>
    <source>
        <strain evidence="1">Pt15</strain>
    </source>
</reference>
<name>A0ABY7CA33_9BASI</name>
<protein>
    <submittedName>
        <fullName evidence="1">Uncharacterized protein</fullName>
    </submittedName>
</protein>
<evidence type="ECO:0000313" key="1">
    <source>
        <dbReference type="EMBL" id="WAQ81889.1"/>
    </source>
</evidence>
<organism evidence="1 2">
    <name type="scientific">Puccinia triticina</name>
    <dbReference type="NCBI Taxonomy" id="208348"/>
    <lineage>
        <taxon>Eukaryota</taxon>
        <taxon>Fungi</taxon>
        <taxon>Dikarya</taxon>
        <taxon>Basidiomycota</taxon>
        <taxon>Pucciniomycotina</taxon>
        <taxon>Pucciniomycetes</taxon>
        <taxon>Pucciniales</taxon>
        <taxon>Pucciniaceae</taxon>
        <taxon>Puccinia</taxon>
    </lineage>
</organism>
<gene>
    <name evidence="1" type="ORF">PtA15_2A202</name>
</gene>
<dbReference type="Proteomes" id="UP001164743">
    <property type="component" value="Chromosome 2A"/>
</dbReference>
<proteinExistence type="predicted"/>
<keyword evidence="2" id="KW-1185">Reference proteome</keyword>
<accession>A0ABY7CA33</accession>
<dbReference type="EMBL" id="CP110422">
    <property type="protein sequence ID" value="WAQ81889.1"/>
    <property type="molecule type" value="Genomic_DNA"/>
</dbReference>
<evidence type="ECO:0000313" key="2">
    <source>
        <dbReference type="Proteomes" id="UP001164743"/>
    </source>
</evidence>
<dbReference type="RefSeq" id="XP_053017444.1">
    <property type="nucleotide sequence ID" value="XM_053166199.1"/>
</dbReference>